<reference evidence="1 2" key="1">
    <citation type="submission" date="2010-02" db="EMBL/GenBank/DDBJ databases">
        <authorList>
            <person name="Weinstock G."/>
            <person name="Sodergren E."/>
            <person name="Clifton S."/>
            <person name="Fulton L."/>
            <person name="Fulton B."/>
            <person name="Courtney L."/>
            <person name="Fronick C."/>
            <person name="Harrison M."/>
            <person name="Strong C."/>
            <person name="Farmer C."/>
            <person name="Delahaunty K."/>
            <person name="Markovic C."/>
            <person name="Hall O."/>
            <person name="Minx P."/>
            <person name="Tomlinson C."/>
            <person name="Mitreva M."/>
            <person name="Nelson J."/>
            <person name="Hou S."/>
            <person name="Wollam A."/>
            <person name="Pepin K.H."/>
            <person name="Johnson M."/>
            <person name="Bhonagiri V."/>
            <person name="Zhang X."/>
            <person name="Suruliraj S."/>
            <person name="Warren W."/>
            <person name="Chinwalla A."/>
            <person name="Mardis E.R."/>
            <person name="Wilson R.K."/>
        </authorList>
    </citation>
    <scope>NUCLEOTIDE SEQUENCE [LARGE SCALE GENOMIC DNA]</scope>
    <source>
        <strain evidence="1 2">ATCC 29220</strain>
    </source>
</reference>
<comment type="caution">
    <text evidence="1">The sequence shown here is derived from an EMBL/GenBank/DDBJ whole genome shotgun (WGS) entry which is preliminary data.</text>
</comment>
<protein>
    <submittedName>
        <fullName evidence="1">Uncharacterized protein</fullName>
    </submittedName>
</protein>
<dbReference type="HOGENOM" id="CLU_3307004_0_0_6"/>
<gene>
    <name evidence="1" type="ORF">CIT292_07265</name>
</gene>
<dbReference type="AlphaFoldDB" id="D4B9X5"/>
<accession>D4B9X5</accession>
<dbReference type="EMBL" id="ABWL02000006">
    <property type="protein sequence ID" value="EFE08986.1"/>
    <property type="molecule type" value="Genomic_DNA"/>
</dbReference>
<organism evidence="1 2">
    <name type="scientific">Citrobacter youngae ATCC 29220</name>
    <dbReference type="NCBI Taxonomy" id="500640"/>
    <lineage>
        <taxon>Bacteria</taxon>
        <taxon>Pseudomonadati</taxon>
        <taxon>Pseudomonadota</taxon>
        <taxon>Gammaproteobacteria</taxon>
        <taxon>Enterobacterales</taxon>
        <taxon>Enterobacteriaceae</taxon>
        <taxon>Citrobacter</taxon>
        <taxon>Citrobacter freundii complex</taxon>
    </lineage>
</organism>
<evidence type="ECO:0000313" key="2">
    <source>
        <dbReference type="Proteomes" id="UP000003880"/>
    </source>
</evidence>
<evidence type="ECO:0000313" key="1">
    <source>
        <dbReference type="EMBL" id="EFE08986.1"/>
    </source>
</evidence>
<dbReference type="Proteomes" id="UP000003880">
    <property type="component" value="Unassembled WGS sequence"/>
</dbReference>
<name>D4B9X5_9ENTR</name>
<proteinExistence type="predicted"/>
<sequence>MRKCKKSVHTCEKADAMYACGKVNALRYPRQYAPERDAA</sequence>